<evidence type="ECO:0000256" key="1">
    <source>
        <dbReference type="SAM" id="MobiDB-lite"/>
    </source>
</evidence>
<accession>A0A6J5P1N3</accession>
<feature type="compositionally biased region" description="Acidic residues" evidence="1">
    <location>
        <begin position="291"/>
        <end position="302"/>
    </location>
</feature>
<gene>
    <name evidence="2" type="ORF">UFOVP824_22</name>
</gene>
<dbReference type="Pfam" id="PF03837">
    <property type="entry name" value="RecT"/>
    <property type="match status" value="1"/>
</dbReference>
<dbReference type="InterPro" id="IPR018330">
    <property type="entry name" value="RecT_fam"/>
</dbReference>
<dbReference type="InterPro" id="IPR004590">
    <property type="entry name" value="ssDNA_annealing_RecT"/>
</dbReference>
<organism evidence="2">
    <name type="scientific">uncultured Caudovirales phage</name>
    <dbReference type="NCBI Taxonomy" id="2100421"/>
    <lineage>
        <taxon>Viruses</taxon>
        <taxon>Duplodnaviria</taxon>
        <taxon>Heunggongvirae</taxon>
        <taxon>Uroviricota</taxon>
        <taxon>Caudoviricetes</taxon>
        <taxon>Peduoviridae</taxon>
        <taxon>Maltschvirus</taxon>
        <taxon>Maltschvirus maltsch</taxon>
    </lineage>
</organism>
<dbReference type="NCBIfam" id="TIGR00616">
    <property type="entry name" value="rect"/>
    <property type="match status" value="1"/>
</dbReference>
<proteinExistence type="predicted"/>
<dbReference type="EMBL" id="LR796777">
    <property type="protein sequence ID" value="CAB4165022.1"/>
    <property type="molecule type" value="Genomic_DNA"/>
</dbReference>
<feature type="region of interest" description="Disordered" evidence="1">
    <location>
        <begin position="241"/>
        <end position="302"/>
    </location>
</feature>
<dbReference type="GO" id="GO:0003677">
    <property type="term" value="F:DNA binding"/>
    <property type="evidence" value="ECO:0007669"/>
    <property type="project" value="InterPro"/>
</dbReference>
<protein>
    <submittedName>
        <fullName evidence="2">RecT Recombinational DNA repair protein (RecE pathway)</fullName>
    </submittedName>
</protein>
<sequence length="302" mass="32914">MTSATTAITPIDSFRQTLARMQGEFSAALPPQIPADRFIRTVMTAVQMNPKYLNADRRSLLGSCMKAAQDGLLLDGREAALVPFGDALQYMPMIGGILKKIRNSGELSTISANVVYQRDSFEYELGDEERIVHKPYLGEDRGKPVAVYAIAKTKDSAIYREVMSVSEVEKVRRASRAANGPAWTQWWDEMARKTAIKRLAKRLPSSADLDQVIASDNEAVGLATDAPGSATIDPPVLPGVEVAPAGEQPTSRLARSIGKRGRKPKEEVQEATLVEVAQPPVTQEPQPQGEEVTDGDEPDAHF</sequence>
<name>A0A6J5P1N3_9CAUD</name>
<dbReference type="GO" id="GO:0006259">
    <property type="term" value="P:DNA metabolic process"/>
    <property type="evidence" value="ECO:0007669"/>
    <property type="project" value="InterPro"/>
</dbReference>
<reference evidence="2" key="1">
    <citation type="submission" date="2020-04" db="EMBL/GenBank/DDBJ databases">
        <authorList>
            <person name="Chiriac C."/>
            <person name="Salcher M."/>
            <person name="Ghai R."/>
            <person name="Kavagutti S V."/>
        </authorList>
    </citation>
    <scope>NUCLEOTIDE SEQUENCE</scope>
</reference>
<evidence type="ECO:0000313" key="2">
    <source>
        <dbReference type="EMBL" id="CAB4165022.1"/>
    </source>
</evidence>